<organism evidence="2 3">
    <name type="scientific">Vitis vinifera</name>
    <name type="common">Grape</name>
    <dbReference type="NCBI Taxonomy" id="29760"/>
    <lineage>
        <taxon>Eukaryota</taxon>
        <taxon>Viridiplantae</taxon>
        <taxon>Streptophyta</taxon>
        <taxon>Embryophyta</taxon>
        <taxon>Tracheophyta</taxon>
        <taxon>Spermatophyta</taxon>
        <taxon>Magnoliopsida</taxon>
        <taxon>eudicotyledons</taxon>
        <taxon>Gunneridae</taxon>
        <taxon>Pentapetalae</taxon>
        <taxon>rosids</taxon>
        <taxon>Vitales</taxon>
        <taxon>Vitaceae</taxon>
        <taxon>Viteae</taxon>
        <taxon>Vitis</taxon>
    </lineage>
</organism>
<sequence>MEDAQNKLRKGVANKETHGRKSECTKINSWKGGSINSRGILYTNFKKGNELNNLHEKGLRNSRKVKP</sequence>
<protein>
    <submittedName>
        <fullName evidence="2">Uncharacterized protein</fullName>
    </submittedName>
</protein>
<gene>
    <name evidence="2" type="ORF">VIT_00s0239g00060</name>
</gene>
<reference evidence="3" key="1">
    <citation type="journal article" date="2007" name="Nature">
        <title>The grapevine genome sequence suggests ancestral hexaploidization in major angiosperm phyla.</title>
        <authorList>
            <consortium name="The French-Italian Public Consortium for Grapevine Genome Characterization."/>
            <person name="Jaillon O."/>
            <person name="Aury J.-M."/>
            <person name="Noel B."/>
            <person name="Policriti A."/>
            <person name="Clepet C."/>
            <person name="Casagrande A."/>
            <person name="Choisne N."/>
            <person name="Aubourg S."/>
            <person name="Vitulo N."/>
            <person name="Jubin C."/>
            <person name="Vezzi A."/>
            <person name="Legeai F."/>
            <person name="Hugueney P."/>
            <person name="Dasilva C."/>
            <person name="Horner D."/>
            <person name="Mica E."/>
            <person name="Jublot D."/>
            <person name="Poulain J."/>
            <person name="Bruyere C."/>
            <person name="Billault A."/>
            <person name="Segurens B."/>
            <person name="Gouyvenoux M."/>
            <person name="Ugarte E."/>
            <person name="Cattonaro F."/>
            <person name="Anthouard V."/>
            <person name="Vico V."/>
            <person name="Del Fabbro C."/>
            <person name="Alaux M."/>
            <person name="Di Gaspero G."/>
            <person name="Dumas V."/>
            <person name="Felice N."/>
            <person name="Paillard S."/>
            <person name="Juman I."/>
            <person name="Moroldo M."/>
            <person name="Scalabrin S."/>
            <person name="Canaguier A."/>
            <person name="Le Clainche I."/>
            <person name="Malacrida G."/>
            <person name="Durand E."/>
            <person name="Pesole G."/>
            <person name="Laucou V."/>
            <person name="Chatelet P."/>
            <person name="Merdinoglu D."/>
            <person name="Delledonne M."/>
            <person name="Pezzotti M."/>
            <person name="Lecharny A."/>
            <person name="Scarpelli C."/>
            <person name="Artiguenave F."/>
            <person name="Pe M.E."/>
            <person name="Valle G."/>
            <person name="Morgante M."/>
            <person name="Caboche M."/>
            <person name="Adam-Blondon A.-F."/>
            <person name="Weissenbach J."/>
            <person name="Quetier F."/>
            <person name="Wincker P."/>
        </authorList>
    </citation>
    <scope>NUCLEOTIDE SEQUENCE [LARGE SCALE GENOMIC DNA]</scope>
    <source>
        <strain evidence="3">cv. Pinot noir / PN40024</strain>
    </source>
</reference>
<accession>F6HRJ6</accession>
<dbReference type="EMBL" id="FN596023">
    <property type="protein sequence ID" value="CCB57304.1"/>
    <property type="molecule type" value="Genomic_DNA"/>
</dbReference>
<dbReference type="AlphaFoldDB" id="F6HRJ6"/>
<keyword evidence="3" id="KW-1185">Reference proteome</keyword>
<evidence type="ECO:0000256" key="1">
    <source>
        <dbReference type="SAM" id="MobiDB-lite"/>
    </source>
</evidence>
<dbReference type="InParanoid" id="F6HRJ6"/>
<proteinExistence type="predicted"/>
<dbReference type="Proteomes" id="UP000009183">
    <property type="component" value="Unassembled WGS sequence, unordered"/>
</dbReference>
<dbReference type="HOGENOM" id="CLU_2817700_0_0_1"/>
<feature type="compositionally biased region" description="Basic and acidic residues" evidence="1">
    <location>
        <begin position="13"/>
        <end position="24"/>
    </location>
</feature>
<evidence type="ECO:0000313" key="3">
    <source>
        <dbReference type="Proteomes" id="UP000009183"/>
    </source>
</evidence>
<dbReference type="PaxDb" id="29760-VIT_00s0239g00060.t01"/>
<feature type="region of interest" description="Disordered" evidence="1">
    <location>
        <begin position="1"/>
        <end position="35"/>
    </location>
</feature>
<evidence type="ECO:0000313" key="2">
    <source>
        <dbReference type="EMBL" id="CCB57304.1"/>
    </source>
</evidence>
<name>F6HRJ6_VITVI</name>